<protein>
    <submittedName>
        <fullName evidence="2">Uncharacterized protein</fullName>
    </submittedName>
</protein>
<feature type="transmembrane region" description="Helical" evidence="1">
    <location>
        <begin position="7"/>
        <end position="25"/>
    </location>
</feature>
<evidence type="ECO:0000313" key="2">
    <source>
        <dbReference type="EMBL" id="JAD31694.1"/>
    </source>
</evidence>
<evidence type="ECO:0000256" key="1">
    <source>
        <dbReference type="SAM" id="Phobius"/>
    </source>
</evidence>
<organism evidence="2">
    <name type="scientific">Arundo donax</name>
    <name type="common">Giant reed</name>
    <name type="synonym">Donax arundinaceus</name>
    <dbReference type="NCBI Taxonomy" id="35708"/>
    <lineage>
        <taxon>Eukaryota</taxon>
        <taxon>Viridiplantae</taxon>
        <taxon>Streptophyta</taxon>
        <taxon>Embryophyta</taxon>
        <taxon>Tracheophyta</taxon>
        <taxon>Spermatophyta</taxon>
        <taxon>Magnoliopsida</taxon>
        <taxon>Liliopsida</taxon>
        <taxon>Poales</taxon>
        <taxon>Poaceae</taxon>
        <taxon>PACMAD clade</taxon>
        <taxon>Arundinoideae</taxon>
        <taxon>Arundineae</taxon>
        <taxon>Arundo</taxon>
    </lineage>
</organism>
<dbReference type="EMBL" id="GBRH01266201">
    <property type="protein sequence ID" value="JAD31694.1"/>
    <property type="molecule type" value="Transcribed_RNA"/>
</dbReference>
<keyword evidence="1" id="KW-1133">Transmembrane helix</keyword>
<accession>A0A0A8YX32</accession>
<dbReference type="AlphaFoldDB" id="A0A0A8YX32"/>
<reference evidence="2" key="2">
    <citation type="journal article" date="2015" name="Data Brief">
        <title>Shoot transcriptome of the giant reed, Arundo donax.</title>
        <authorList>
            <person name="Barrero R.A."/>
            <person name="Guerrero F.D."/>
            <person name="Moolhuijzen P."/>
            <person name="Goolsby J.A."/>
            <person name="Tidwell J."/>
            <person name="Bellgard S.E."/>
            <person name="Bellgard M.I."/>
        </authorList>
    </citation>
    <scope>NUCLEOTIDE SEQUENCE</scope>
    <source>
        <tissue evidence="2">Shoot tissue taken approximately 20 cm above the soil surface</tissue>
    </source>
</reference>
<name>A0A0A8YX32_ARUDO</name>
<reference evidence="2" key="1">
    <citation type="submission" date="2014-09" db="EMBL/GenBank/DDBJ databases">
        <authorList>
            <person name="Magalhaes I.L.F."/>
            <person name="Oliveira U."/>
            <person name="Santos F.R."/>
            <person name="Vidigal T.H.D.A."/>
            <person name="Brescovit A.D."/>
            <person name="Santos A.J."/>
        </authorList>
    </citation>
    <scope>NUCLEOTIDE SEQUENCE</scope>
    <source>
        <tissue evidence="2">Shoot tissue taken approximately 20 cm above the soil surface</tissue>
    </source>
</reference>
<proteinExistence type="predicted"/>
<sequence>MGSLTSCYVILVLWPLHLLLPFLLFEVLPLSVLC</sequence>
<keyword evidence="1" id="KW-0472">Membrane</keyword>
<keyword evidence="1" id="KW-0812">Transmembrane</keyword>